<dbReference type="OrthoDB" id="10027144at2759"/>
<dbReference type="GO" id="GO:0003723">
    <property type="term" value="F:RNA binding"/>
    <property type="evidence" value="ECO:0007669"/>
    <property type="project" value="UniProtKB-UniRule"/>
</dbReference>
<dbReference type="Proteomes" id="UP000188320">
    <property type="component" value="Unassembled WGS sequence"/>
</dbReference>
<feature type="non-terminal residue" evidence="4">
    <location>
        <position position="1"/>
    </location>
</feature>
<evidence type="ECO:0000256" key="1">
    <source>
        <dbReference type="ARBA" id="ARBA00022737"/>
    </source>
</evidence>
<dbReference type="AlphaFoldDB" id="A0A1R1PRK5"/>
<evidence type="ECO:0000256" key="2">
    <source>
        <dbReference type="PROSITE-ProRule" id="PRU00117"/>
    </source>
</evidence>
<proteinExistence type="predicted"/>
<keyword evidence="2" id="KW-0694">RNA-binding</keyword>
<dbReference type="PROSITE" id="PS50084">
    <property type="entry name" value="KH_TYPE_1"/>
    <property type="match status" value="2"/>
</dbReference>
<gene>
    <name evidence="4" type="ORF">AX774_g2912</name>
</gene>
<name>A0A1R1PRK5_ZANCU</name>
<dbReference type="InterPro" id="IPR004088">
    <property type="entry name" value="KH_dom_type_1"/>
</dbReference>
<feature type="domain" description="K Homology" evidence="3">
    <location>
        <begin position="8"/>
        <end position="75"/>
    </location>
</feature>
<dbReference type="Pfam" id="PF00013">
    <property type="entry name" value="KH_1"/>
    <property type="match status" value="2"/>
</dbReference>
<keyword evidence="5" id="KW-1185">Reference proteome</keyword>
<sequence>RRAAELDSIVTVSVEIPPSQHSQLIGKRGSNLRTLQTAHNVQINFPKSSTSSTVQISGLPDACAAASAALLALVRQESVVEVPLALHRRLVAARDHTRLWDDVAAKFAGVSVDSPRVDKPSRAYEAQLIALRSTPNELVDLSPHLIVDPESPVHLPTAEWVVRGSDKSAIAGAVSYIKAFLTSYCTTHAFATAIPVDRKHHRFIIGRGGSVIQAIREDTGAAIDVPKDADFVIILGSKDAIEAAKSKILDIVSSRT</sequence>
<comment type="caution">
    <text evidence="4">The sequence shown here is derived from an EMBL/GenBank/DDBJ whole genome shotgun (WGS) entry which is preliminary data.</text>
</comment>
<dbReference type="PANTHER" id="PTHR10288">
    <property type="entry name" value="KH DOMAIN CONTAINING RNA BINDING PROTEIN"/>
    <property type="match status" value="1"/>
</dbReference>
<evidence type="ECO:0000313" key="5">
    <source>
        <dbReference type="Proteomes" id="UP000188320"/>
    </source>
</evidence>
<feature type="domain" description="K Homology" evidence="3">
    <location>
        <begin position="188"/>
        <end position="253"/>
    </location>
</feature>
<dbReference type="InterPro" id="IPR036612">
    <property type="entry name" value="KH_dom_type_1_sf"/>
</dbReference>
<dbReference type="InterPro" id="IPR004087">
    <property type="entry name" value="KH_dom"/>
</dbReference>
<evidence type="ECO:0000313" key="4">
    <source>
        <dbReference type="EMBL" id="OMH83584.1"/>
    </source>
</evidence>
<dbReference type="SUPFAM" id="SSF54791">
    <property type="entry name" value="Eukaryotic type KH-domain (KH-domain type I)"/>
    <property type="match status" value="2"/>
</dbReference>
<dbReference type="Gene3D" id="3.30.1370.10">
    <property type="entry name" value="K Homology domain, type 1"/>
    <property type="match status" value="2"/>
</dbReference>
<dbReference type="SMART" id="SM00322">
    <property type="entry name" value="KH"/>
    <property type="match status" value="2"/>
</dbReference>
<reference evidence="5" key="1">
    <citation type="submission" date="2017-01" db="EMBL/GenBank/DDBJ databases">
        <authorList>
            <person name="Wang Y."/>
            <person name="White M."/>
            <person name="Kvist S."/>
            <person name="Moncalvo J.-M."/>
        </authorList>
    </citation>
    <scope>NUCLEOTIDE SEQUENCE [LARGE SCALE GENOMIC DNA]</scope>
    <source>
        <strain evidence="5">COL-18-3</strain>
    </source>
</reference>
<evidence type="ECO:0000259" key="3">
    <source>
        <dbReference type="SMART" id="SM00322"/>
    </source>
</evidence>
<organism evidence="4 5">
    <name type="scientific">Zancudomyces culisetae</name>
    <name type="common">Gut fungus</name>
    <name type="synonym">Smittium culisetae</name>
    <dbReference type="NCBI Taxonomy" id="1213189"/>
    <lineage>
        <taxon>Eukaryota</taxon>
        <taxon>Fungi</taxon>
        <taxon>Fungi incertae sedis</taxon>
        <taxon>Zoopagomycota</taxon>
        <taxon>Kickxellomycotina</taxon>
        <taxon>Harpellomycetes</taxon>
        <taxon>Harpellales</taxon>
        <taxon>Legeriomycetaceae</taxon>
        <taxon>Zancudomyces</taxon>
    </lineage>
</organism>
<protein>
    <submittedName>
        <fullName evidence="4">Vigilin</fullName>
    </submittedName>
</protein>
<accession>A0A1R1PRK5</accession>
<dbReference type="EMBL" id="LSSK01000358">
    <property type="protein sequence ID" value="OMH83584.1"/>
    <property type="molecule type" value="Genomic_DNA"/>
</dbReference>
<keyword evidence="1" id="KW-0677">Repeat</keyword>